<keyword evidence="4 8" id="KW-0378">Hydrolase</keyword>
<name>A0A0S2I4X0_9BACT</name>
<reference evidence="8 9" key="1">
    <citation type="submission" date="2015-11" db="EMBL/GenBank/DDBJ databases">
        <title>Description and complete genome sequence of a novel strain predominating in hypersaline microbial mats and representing a new family of the Bacteriodetes phylum.</title>
        <authorList>
            <person name="Spring S."/>
            <person name="Bunk B."/>
            <person name="Sproer C."/>
            <person name="Klenk H.-P."/>
        </authorList>
    </citation>
    <scope>NUCLEOTIDE SEQUENCE [LARGE SCALE GENOMIC DNA]</scope>
    <source>
        <strain evidence="8 9">L21-Spi-D4</strain>
    </source>
</reference>
<evidence type="ECO:0000256" key="2">
    <source>
        <dbReference type="ARBA" id="ARBA00008664"/>
    </source>
</evidence>
<keyword evidence="9" id="KW-1185">Reference proteome</keyword>
<sequence>MEIYFDNLENTLKSELSKATENLKVVVGWLDFSLFEQTFTELREKNVDIDIIVDDNSINHRFPRSVSNLESLGVKIKFQRMITGTYGHMHHKFCIIDSRTIITGSYNWTFTANNYSFENFIIIRDNREAIDKFSDEFDVIKHMTSQRLNSIQYLKNCEDQDCNGKMVNLLIYGPHVEKYGEMVGDIIEVCSENPYEHYKTIELSVIDNTISRIADEIFYQFELVNEEFELTGEELTQEKIDEINKELDYSTERRYMVYSNNHGINNSEKNIIHGWGKILSYPMYNKHEDPGNFVKIYWKDRFVKDKIEDEYDDTFDLY</sequence>
<dbReference type="OrthoDB" id="9762009at2"/>
<protein>
    <recommendedName>
        <fullName evidence="3">phospholipase D</fullName>
        <ecNumber evidence="3">3.1.4.4</ecNumber>
    </recommendedName>
</protein>
<evidence type="ECO:0000256" key="3">
    <source>
        <dbReference type="ARBA" id="ARBA00012027"/>
    </source>
</evidence>
<dbReference type="GO" id="GO:0016891">
    <property type="term" value="F:RNA endonuclease activity producing 5'-phosphomonoesters, hydrolytic mechanism"/>
    <property type="evidence" value="ECO:0007669"/>
    <property type="project" value="TreeGrafter"/>
</dbReference>
<dbReference type="Gene3D" id="3.30.870.10">
    <property type="entry name" value="Endonuclease Chain A"/>
    <property type="match status" value="1"/>
</dbReference>
<dbReference type="GO" id="GO:0004630">
    <property type="term" value="F:phospholipase D activity"/>
    <property type="evidence" value="ECO:0007669"/>
    <property type="project" value="UniProtKB-EC"/>
</dbReference>
<keyword evidence="5" id="KW-0442">Lipid degradation</keyword>
<evidence type="ECO:0000256" key="1">
    <source>
        <dbReference type="ARBA" id="ARBA00000798"/>
    </source>
</evidence>
<dbReference type="PANTHER" id="PTHR43856:SF1">
    <property type="entry name" value="MITOCHONDRIAL CARDIOLIPIN HYDROLASE"/>
    <property type="match status" value="1"/>
</dbReference>
<dbReference type="SMART" id="SM00155">
    <property type="entry name" value="PLDc"/>
    <property type="match status" value="1"/>
</dbReference>
<accession>A0A0S2I4X0</accession>
<gene>
    <name evidence="8" type="primary">pld_2</name>
    <name evidence="8" type="ORF">L21SP5_03782</name>
</gene>
<keyword evidence="6" id="KW-0443">Lipid metabolism</keyword>
<dbReference type="EMBL" id="CP013118">
    <property type="protein sequence ID" value="ALO17377.1"/>
    <property type="molecule type" value="Genomic_DNA"/>
</dbReference>
<dbReference type="InterPro" id="IPR051406">
    <property type="entry name" value="PLD_domain"/>
</dbReference>
<evidence type="ECO:0000313" key="9">
    <source>
        <dbReference type="Proteomes" id="UP000064893"/>
    </source>
</evidence>
<dbReference type="SUPFAM" id="SSF56024">
    <property type="entry name" value="Phospholipase D/nuclease"/>
    <property type="match status" value="1"/>
</dbReference>
<proteinExistence type="inferred from homology"/>
<dbReference type="InterPro" id="IPR001736">
    <property type="entry name" value="PLipase_D/transphosphatidylase"/>
</dbReference>
<dbReference type="Proteomes" id="UP000064893">
    <property type="component" value="Chromosome"/>
</dbReference>
<dbReference type="AlphaFoldDB" id="A0A0S2I4X0"/>
<dbReference type="GO" id="GO:0016042">
    <property type="term" value="P:lipid catabolic process"/>
    <property type="evidence" value="ECO:0007669"/>
    <property type="project" value="UniProtKB-KW"/>
</dbReference>
<dbReference type="PANTHER" id="PTHR43856">
    <property type="entry name" value="CARDIOLIPIN HYDROLASE"/>
    <property type="match status" value="1"/>
</dbReference>
<evidence type="ECO:0000256" key="5">
    <source>
        <dbReference type="ARBA" id="ARBA00022963"/>
    </source>
</evidence>
<dbReference type="Pfam" id="PF13091">
    <property type="entry name" value="PLDc_2"/>
    <property type="match status" value="1"/>
</dbReference>
<feature type="domain" description="PLD phosphodiesterase" evidence="7">
    <location>
        <begin position="85"/>
        <end position="112"/>
    </location>
</feature>
<evidence type="ECO:0000256" key="6">
    <source>
        <dbReference type="ARBA" id="ARBA00023098"/>
    </source>
</evidence>
<dbReference type="KEGG" id="blq:L21SP5_03782"/>
<dbReference type="STRING" id="1307839.L21SP5_03782"/>
<dbReference type="EC" id="3.1.4.4" evidence="3"/>
<evidence type="ECO:0000313" key="8">
    <source>
        <dbReference type="EMBL" id="ALO17377.1"/>
    </source>
</evidence>
<dbReference type="RefSeq" id="WP_057954654.1">
    <property type="nucleotide sequence ID" value="NZ_CP013118.1"/>
</dbReference>
<organism evidence="8 9">
    <name type="scientific">Salinivirga cyanobacteriivorans</name>
    <dbReference type="NCBI Taxonomy" id="1307839"/>
    <lineage>
        <taxon>Bacteria</taxon>
        <taxon>Pseudomonadati</taxon>
        <taxon>Bacteroidota</taxon>
        <taxon>Bacteroidia</taxon>
        <taxon>Bacteroidales</taxon>
        <taxon>Salinivirgaceae</taxon>
        <taxon>Salinivirga</taxon>
    </lineage>
</organism>
<evidence type="ECO:0000256" key="4">
    <source>
        <dbReference type="ARBA" id="ARBA00022801"/>
    </source>
</evidence>
<dbReference type="PROSITE" id="PS50035">
    <property type="entry name" value="PLD"/>
    <property type="match status" value="1"/>
</dbReference>
<dbReference type="InterPro" id="IPR025202">
    <property type="entry name" value="PLD-like_dom"/>
</dbReference>
<evidence type="ECO:0000259" key="7">
    <source>
        <dbReference type="PROSITE" id="PS50035"/>
    </source>
</evidence>
<dbReference type="GO" id="GO:0006793">
    <property type="term" value="P:phosphorus metabolic process"/>
    <property type="evidence" value="ECO:0007669"/>
    <property type="project" value="UniProtKB-ARBA"/>
</dbReference>
<comment type="similarity">
    <text evidence="2">Belongs to the phospholipase D family.</text>
</comment>
<comment type="catalytic activity">
    <reaction evidence="1">
        <text>a 1,2-diacyl-sn-glycero-3-phosphocholine + H2O = a 1,2-diacyl-sn-glycero-3-phosphate + choline + H(+)</text>
        <dbReference type="Rhea" id="RHEA:14445"/>
        <dbReference type="ChEBI" id="CHEBI:15354"/>
        <dbReference type="ChEBI" id="CHEBI:15377"/>
        <dbReference type="ChEBI" id="CHEBI:15378"/>
        <dbReference type="ChEBI" id="CHEBI:57643"/>
        <dbReference type="ChEBI" id="CHEBI:58608"/>
        <dbReference type="EC" id="3.1.4.4"/>
    </reaction>
</comment>